<dbReference type="PANTHER" id="PTHR33989:SF11">
    <property type="entry name" value="LICHENAN PERMEASE IIC COMPONENT"/>
    <property type="match status" value="1"/>
</dbReference>
<accession>A0A0R1N3A1</accession>
<dbReference type="GO" id="GO:0005886">
    <property type="term" value="C:plasma membrane"/>
    <property type="evidence" value="ECO:0007669"/>
    <property type="project" value="UniProtKB-SubCell"/>
</dbReference>
<dbReference type="AlphaFoldDB" id="A0A0R1N3A1"/>
<sequence>MEEKKSGFMNFIEEKVSPLAAKVAGEKHLMAIRDGLAQIIPLVIVGSVFILLQALPIPGYDKFMKGIFGASYIIKLGYAINGTFSLIALVSVFTIAYNLARNYHQNGLSAGLLSLAAFVVLIPLTKDGAVPLNLLGSQGLFVAIIVSLITAHIYRFMITHDLYIKLPDAVPPNVTQSFVALFPGFAVVMFFLIIRWLVEWAGWGSVFSIVTKVIGGPLQAVGTGFWGGFIAVLVIHLFWIFGIHGANVVGSVMAPIWLAAADQNRLAFQAGKPIPNIIAQPFFDSMLWLGGSGILLGLAILVTFFAKSTQFRELGKVGFVPTIFTINEPFMFGIPVVLNPSILIPYLLAPLVNYNIVYWATYFNIMPRVTGVLLPWTMPPFINGYLATNGSWMAVLVQVVCLLVSMAIYYPFFKIMDNQNLKQEQALAEKAS</sequence>
<proteinExistence type="predicted"/>
<dbReference type="InterPro" id="IPR004796">
    <property type="entry name" value="PTS_IIC_cello"/>
</dbReference>
<keyword evidence="3 8" id="KW-1003">Cell membrane</keyword>
<reference evidence="11 12" key="1">
    <citation type="journal article" date="2015" name="Genome Announc.">
        <title>Expanding the biotechnology potential of lactobacilli through comparative genomics of 213 strains and associated genera.</title>
        <authorList>
            <person name="Sun Z."/>
            <person name="Harris H.M."/>
            <person name="McCann A."/>
            <person name="Guo C."/>
            <person name="Argimon S."/>
            <person name="Zhang W."/>
            <person name="Yang X."/>
            <person name="Jeffery I.B."/>
            <person name="Cooney J.C."/>
            <person name="Kagawa T.F."/>
            <person name="Liu W."/>
            <person name="Song Y."/>
            <person name="Salvetti E."/>
            <person name="Wrobel A."/>
            <person name="Rasinkangas P."/>
            <person name="Parkhill J."/>
            <person name="Rea M.C."/>
            <person name="O'Sullivan O."/>
            <person name="Ritari J."/>
            <person name="Douillard F.P."/>
            <person name="Paul Ross R."/>
            <person name="Yang R."/>
            <person name="Briner A.E."/>
            <person name="Felis G.E."/>
            <person name="de Vos W.M."/>
            <person name="Barrangou R."/>
            <person name="Klaenhammer T.R."/>
            <person name="Caufield P.W."/>
            <person name="Cui Y."/>
            <person name="Zhang H."/>
            <person name="O'Toole P.W."/>
        </authorList>
    </citation>
    <scope>NUCLEOTIDE SEQUENCE [LARGE SCALE GENOMIC DNA]</scope>
    <source>
        <strain evidence="11 12">DSM 12744</strain>
    </source>
</reference>
<keyword evidence="4 8" id="KW-0762">Sugar transport</keyword>
<dbReference type="Pfam" id="PF02378">
    <property type="entry name" value="PTS_EIIC"/>
    <property type="match status" value="1"/>
</dbReference>
<evidence type="ECO:0000256" key="4">
    <source>
        <dbReference type="ARBA" id="ARBA00022597"/>
    </source>
</evidence>
<dbReference type="GO" id="GO:1901264">
    <property type="term" value="P:carbohydrate derivative transport"/>
    <property type="evidence" value="ECO:0007669"/>
    <property type="project" value="TreeGrafter"/>
</dbReference>
<dbReference type="PIRSF" id="PIRSF006351">
    <property type="entry name" value="PTS_EIIC-Cellobiose"/>
    <property type="match status" value="1"/>
</dbReference>
<feature type="transmembrane region" description="Helical" evidence="9">
    <location>
        <begin position="286"/>
        <end position="306"/>
    </location>
</feature>
<evidence type="ECO:0000256" key="7">
    <source>
        <dbReference type="ARBA" id="ARBA00023136"/>
    </source>
</evidence>
<feature type="transmembrane region" description="Helical" evidence="9">
    <location>
        <begin position="178"/>
        <end position="198"/>
    </location>
</feature>
<comment type="function">
    <text evidence="8">The phosphoenolpyruvate-dependent sugar phosphotransferase system (PTS), a major carbohydrate active -transport system, catalyzes the phosphorylation of incoming sugar substrates concomitant with their translocation across the cell membrane.</text>
</comment>
<dbReference type="GO" id="GO:0008982">
    <property type="term" value="F:protein-N(PI)-phosphohistidine-sugar phosphotransferase activity"/>
    <property type="evidence" value="ECO:0007669"/>
    <property type="project" value="UniProtKB-UniRule"/>
</dbReference>
<evidence type="ECO:0000313" key="12">
    <source>
        <dbReference type="Proteomes" id="UP000051330"/>
    </source>
</evidence>
<dbReference type="EMBL" id="AZEC01000001">
    <property type="protein sequence ID" value="KRL14609.1"/>
    <property type="molecule type" value="Genomic_DNA"/>
</dbReference>
<keyword evidence="5 9" id="KW-0812">Transmembrane</keyword>
<dbReference type="InterPro" id="IPR003352">
    <property type="entry name" value="PTS_EIIC"/>
</dbReference>
<protein>
    <recommendedName>
        <fullName evidence="8">Permease IIC component</fullName>
    </recommendedName>
</protein>
<dbReference type="PANTHER" id="PTHR33989">
    <property type="match status" value="1"/>
</dbReference>
<keyword evidence="12" id="KW-1185">Reference proteome</keyword>
<organism evidence="11 12">
    <name type="scientific">Schleiferilactobacillus perolens DSM 12744</name>
    <dbReference type="NCBI Taxonomy" id="1423792"/>
    <lineage>
        <taxon>Bacteria</taxon>
        <taxon>Bacillati</taxon>
        <taxon>Bacillota</taxon>
        <taxon>Bacilli</taxon>
        <taxon>Lactobacillales</taxon>
        <taxon>Lactobacillaceae</taxon>
        <taxon>Schleiferilactobacillus</taxon>
    </lineage>
</organism>
<evidence type="ECO:0000256" key="9">
    <source>
        <dbReference type="SAM" id="Phobius"/>
    </source>
</evidence>
<evidence type="ECO:0000256" key="8">
    <source>
        <dbReference type="PIRNR" id="PIRNR006351"/>
    </source>
</evidence>
<evidence type="ECO:0000313" key="11">
    <source>
        <dbReference type="EMBL" id="KRL14609.1"/>
    </source>
</evidence>
<keyword evidence="2 8" id="KW-0813">Transport</keyword>
<dbReference type="STRING" id="1423792.FD09_GL000262"/>
<feature type="transmembrane region" description="Helical" evidence="9">
    <location>
        <begin position="390"/>
        <end position="412"/>
    </location>
</feature>
<feature type="transmembrane region" description="Helical" evidence="9">
    <location>
        <begin position="218"/>
        <end position="241"/>
    </location>
</feature>
<dbReference type="OrthoDB" id="1550290at2"/>
<evidence type="ECO:0000256" key="1">
    <source>
        <dbReference type="ARBA" id="ARBA00004651"/>
    </source>
</evidence>
<dbReference type="InterPro" id="IPR004501">
    <property type="entry name" value="PTS_EIIC_3"/>
</dbReference>
<dbReference type="PROSITE" id="PS51105">
    <property type="entry name" value="PTS_EIIC_TYPE_3"/>
    <property type="match status" value="1"/>
</dbReference>
<evidence type="ECO:0000256" key="6">
    <source>
        <dbReference type="ARBA" id="ARBA00022989"/>
    </source>
</evidence>
<dbReference type="InterPro" id="IPR051088">
    <property type="entry name" value="PTS_Sugar-EIIC/EIIB"/>
</dbReference>
<feature type="transmembrane region" description="Helical" evidence="9">
    <location>
        <begin position="76"/>
        <end position="100"/>
    </location>
</feature>
<feature type="domain" description="PTS EIIC type-3" evidence="10">
    <location>
        <begin position="12"/>
        <end position="412"/>
    </location>
</feature>
<comment type="caution">
    <text evidence="11">The sequence shown here is derived from an EMBL/GenBank/DDBJ whole genome shotgun (WGS) entry which is preliminary data.</text>
</comment>
<name>A0A0R1N3A1_9LACO</name>
<keyword evidence="7 8" id="KW-0472">Membrane</keyword>
<dbReference type="RefSeq" id="WP_057817462.1">
    <property type="nucleotide sequence ID" value="NZ_AZEC01000001.1"/>
</dbReference>
<dbReference type="PATRIC" id="fig|1423792.3.peg.266"/>
<evidence type="ECO:0000256" key="5">
    <source>
        <dbReference type="ARBA" id="ARBA00022692"/>
    </source>
</evidence>
<feature type="transmembrane region" description="Helical" evidence="9">
    <location>
        <begin position="36"/>
        <end position="56"/>
    </location>
</feature>
<dbReference type="Proteomes" id="UP000051330">
    <property type="component" value="Unassembled WGS sequence"/>
</dbReference>
<dbReference type="NCBIfam" id="TIGR00359">
    <property type="entry name" value="cello_pts_IIC"/>
    <property type="match status" value="1"/>
</dbReference>
<feature type="transmembrane region" description="Helical" evidence="9">
    <location>
        <begin position="330"/>
        <end position="349"/>
    </location>
</feature>
<comment type="subcellular location">
    <subcellularLocation>
        <location evidence="1">Cell membrane</location>
        <topology evidence="1">Multi-pass membrane protein</topology>
    </subcellularLocation>
</comment>
<feature type="transmembrane region" description="Helical" evidence="9">
    <location>
        <begin position="107"/>
        <end position="125"/>
    </location>
</feature>
<evidence type="ECO:0000259" key="10">
    <source>
        <dbReference type="PROSITE" id="PS51105"/>
    </source>
</evidence>
<keyword evidence="6 9" id="KW-1133">Transmembrane helix</keyword>
<gene>
    <name evidence="11" type="ORF">FD09_GL000262</name>
</gene>
<dbReference type="NCBIfam" id="TIGR00410">
    <property type="entry name" value="lacE"/>
    <property type="match status" value="1"/>
</dbReference>
<evidence type="ECO:0000256" key="3">
    <source>
        <dbReference type="ARBA" id="ARBA00022475"/>
    </source>
</evidence>
<dbReference type="GO" id="GO:0009401">
    <property type="term" value="P:phosphoenolpyruvate-dependent sugar phosphotransferase system"/>
    <property type="evidence" value="ECO:0007669"/>
    <property type="project" value="InterPro"/>
</dbReference>
<evidence type="ECO:0000256" key="2">
    <source>
        <dbReference type="ARBA" id="ARBA00022448"/>
    </source>
</evidence>
<feature type="transmembrane region" description="Helical" evidence="9">
    <location>
        <begin position="137"/>
        <end position="157"/>
    </location>
</feature>